<name>A0ABM1T0S6_LIMPO</name>
<dbReference type="InterPro" id="IPR059030">
    <property type="entry name" value="TPR_Epg5_mid"/>
</dbReference>
<dbReference type="PANTHER" id="PTHR31139:SF4">
    <property type="entry name" value="ECTOPIC P GRANULES PROTEIN 5 HOMOLOG"/>
    <property type="match status" value="1"/>
</dbReference>
<accession>A0ABM1T0S6</accession>
<protein>
    <submittedName>
        <fullName evidence="7">Ectopic P granules protein 5 homolog isoform X1</fullName>
    </submittedName>
</protein>
<comment type="similarity">
    <text evidence="1">Belongs to the EPG5 family.</text>
</comment>
<evidence type="ECO:0000256" key="1">
    <source>
        <dbReference type="ARBA" id="ARBA00010948"/>
    </source>
</evidence>
<evidence type="ECO:0000259" key="5">
    <source>
        <dbReference type="Pfam" id="PF26573"/>
    </source>
</evidence>
<evidence type="ECO:0000313" key="6">
    <source>
        <dbReference type="Proteomes" id="UP000694941"/>
    </source>
</evidence>
<keyword evidence="6" id="KW-1185">Reference proteome</keyword>
<feature type="region of interest" description="Disordered" evidence="3">
    <location>
        <begin position="1"/>
        <end position="31"/>
    </location>
</feature>
<dbReference type="Pfam" id="PF26573">
    <property type="entry name" value="TPR_Epg5_2"/>
    <property type="match status" value="1"/>
</dbReference>
<proteinExistence type="inferred from homology"/>
<dbReference type="GeneID" id="106465825"/>
<organism evidence="6 7">
    <name type="scientific">Limulus polyphemus</name>
    <name type="common">Atlantic horseshoe crab</name>
    <dbReference type="NCBI Taxonomy" id="6850"/>
    <lineage>
        <taxon>Eukaryota</taxon>
        <taxon>Metazoa</taxon>
        <taxon>Ecdysozoa</taxon>
        <taxon>Arthropoda</taxon>
        <taxon>Chelicerata</taxon>
        <taxon>Merostomata</taxon>
        <taxon>Xiphosura</taxon>
        <taxon>Limulidae</taxon>
        <taxon>Limulus</taxon>
    </lineage>
</organism>
<dbReference type="Pfam" id="PF26106">
    <property type="entry name" value="TPR_Epg5_C"/>
    <property type="match status" value="1"/>
</dbReference>
<feature type="region of interest" description="Disordered" evidence="3">
    <location>
        <begin position="148"/>
        <end position="169"/>
    </location>
</feature>
<feature type="domain" description="Epg5-like central TPR repeats" evidence="4">
    <location>
        <begin position="1845"/>
        <end position="2221"/>
    </location>
</feature>
<dbReference type="InterPro" id="IPR058750">
    <property type="entry name" value="TPR_Epg5"/>
</dbReference>
<reference evidence="7" key="1">
    <citation type="submission" date="2025-08" db="UniProtKB">
        <authorList>
            <consortium name="RefSeq"/>
        </authorList>
    </citation>
    <scope>IDENTIFICATION</scope>
    <source>
        <tissue evidence="7">Muscle</tissue>
    </source>
</reference>
<keyword evidence="2" id="KW-0072">Autophagy</keyword>
<dbReference type="Proteomes" id="UP000694941">
    <property type="component" value="Unplaced"/>
</dbReference>
<dbReference type="PANTHER" id="PTHR31139">
    <property type="entry name" value="ECTOPIC P GRANULES PROTEIN 5 HOMOLOG"/>
    <property type="match status" value="1"/>
</dbReference>
<sequence>MAEAVRLKPSRNKTRKKHHTKKENMTIDQLSDKHGELEGQEISNVGFQEKTSQLTPELSEVEVPTSVSTVLLSDPVVTAEYTKTCDITQVEKTKSVCDEFSAQVQSAPLEIEIIDKMVTSTEAAFRLSSETANAPVPTMSREIETDFDVTETEVKPEPPLTEETTTEPVASIHSGKIEAQLPVIDLSHQEVTASSLAELSKEREPEEQVIDTTQSELAAVVEQTLNEILVKVESQASVKDTIQSELTTEVESQFCESSTQVQTHVETDDIVQPVQTSVSKSKVDVELKSSTIQDLEHAAYLTEKSCDKVTLKKEMRRPKVSHRFLYPHLTEEVKELEYIRPYTESQLLCFYQNLELQKNDAFIEDFIQSNRNVECHEFYELLLGYFRARCNLINTSEEVSELQKKYGHQRERLWSMIHETASRKGQCADKKNVTGVHSFVSAKYNSDVGAAVEEILRELRETIQEIYTLYAYSAQMSRIQVDSYIFNLISLSPVLKDIPSNAPVSGFSPETLNPAWKQQINSLKICISILFMFQRRQCKDTQFVEDTRYWLTSLVAILLRVSTFDDHLFLLNHILRCPPGTGHWAASYIQPINLSNWSFFEETEFGSLYLDHVVTTLATLLFPVKARMDFLLRLKSSKDNDSAVVDPVKDSVWVLVDSEGEEDEDQENQWFHWLENDIVAFLNQIPIATLFRHILLIEAREVDVDHYDIRCTTPNGMLKILAFSTQLLNIFREGLKNFHLRRYRQLTKRISRLIRHTIQYVSDHWLNFRESNLLTDQALMLRLQVEFDQFFLRAVNCIFSSQCLGAWQFMAVLPYTCVSAPMMWRLLWLLHNNYQEEQVVAAYDEENWKARVEDKSLRSLFEDNLRDMEESEAFYLLTAFANMAASRSEKEMSFVETVAIEIFEISFVNQELREMLCKEGRDLLASLSQKHPAVVSSLLSEVQEHFDSLGTMALYLFRVLSLKQWQPLDQDLDVISNWLISNPLSSPQNQLARVILCSLNWGPNQQGTDLYLSKDIHRRVALSVVEAYSKYGVRWEKGGLVHQSFQQLTQLITMSATAAMTTTEQGFTVWAWDLLLTLRLHLCDSPKTNWRDVIEWRDISLQTLPDLHQSSWLHSLLRAVQDKQPVACYVAIAMTTVGHSTEALSKDGFRLLTALMLREQYIPAIHVLCWITLVFVKNIGALMTNKSFLSDLQYVVTADVTYMSMAKNLVSPEFPGTVLHRVAAMLVYQLHTVRQQASDLAEKVLKLWLQVLSQLPDIGNEKGGLFGKLKGQDSVFFLLDVITKVAFLDQSLLHSLMNTIKEISKAPEKILEEPVTPVSSGGVFSSLASFISSGGGNKWPSLLPLNPLPKFPWFAWSVLCVETNESSSSSLWKGILQELERNPEQATTVAIKKVATALKLPIPPIDQLPIYRWAQQAVSTPLDSPILPLLWQKFFTFYLQRVPRERGAPVRGSLGNRFFDMGYFSVLKKLKRRLNETADWYHKKYEEAVIILEKLENVEIDSDEEVFANDDSRAKLREKKLAEVVHNDKLMRLYRTFSLWLEEPRLHDPKLCIPALPPQYNPDLLNIILQDNQESWLEYINREEVQKDIDDLKLLWETEKKSLHYQIMSSGRSHAQEDDSATARILSRLRSYDDPLPPPIIPKLKPPVPQVTDGMFQNDDILETAVKTDLKIFCDQARNFACQSSKLLALDCTYLELVPQLYRNEDAEVVLHVACEEHGKCSGPASIRIQFCEAKLLGRFQYEMEINRSEEFDLLTKMLQPPPKNVCTVAVHAENCITMLLRKWQEVKNGQDHNRQEMLRKIGVSLFYHQMSLIDNVTCQYPPTKQFFTSCLDVLGQGFIVNDGKQCLHLLKAILTEPTLVGLVATFFSPRLASSDTYIHMYDLLANSLTTKSVNTCFVLLSKFDLPAWLSCCKRKLSERSGLITIIGKALAVIGSCPDEQMLLLFDLYRHHLRLLTMYQFPDHYGDVIQLLLKGMDTHTLSLDVWYDFLLSLGVTIKPGERNTTVLGLAIKEYAYNQKLFPKSQLQDTLLELGKYFWEKRQQLKKQGLYSKYQKYIVPLSTFLGVICEARVVAEATRSNQNTVEKVVQDTWKELYHVFQPWIHPFMVDGKFWLPWLPGDTESASLVFQTFVSSLSCLHEWAKGANIYKVHSYVWEYYITTFAHKTLKETILNVCHMALSELTWSEFFPTPKDVELMSKIVQDEVTECVPFLRGIFLQVSWSNVVQHLINTESQEIMTVVLNEFAHLVFRLFWEPHIFDVHAMKLLLVQAESYPWHILDSQAVCGIIERAFKYMDPRTIMMSVEKEQPSEIQFLALSLVKIICGVAKIKHNEETRELVSKRVLYIRNCVDLVNKYASKNSKLLQKNPDIFCNFVSGLFTETESIASTGSVPSNLFSEAVEMITECLGILNNCPLPLVQELALNSLLSWIKNNSKSVLILPLLHSACRLASVSHLVSVIETCITSFFFSSPEMLPPDGGWSQIVSFLHVPQLTLRDFLSTCVAENAHLTLFAYQLQRLPHCQSIQEEQRMLEQLVDWCGQAKPSEQNEPKVLLLWDQVINLAIRQIDYGGNVKFVGRFLANFSTSLLVLGEDRSSTGILGVVGFGRKSSFSLRYRFMCRTLAVFLLLQLPVNAPIRLTEYAPGHPRLPPGNGGKPSSQAANSLSLLEGLRNNKQYLPVKAELNMMVSFILDAKNNLRDGTLLIKQLAASFYPNLSYLKIIK</sequence>
<evidence type="ECO:0000256" key="3">
    <source>
        <dbReference type="SAM" id="MobiDB-lite"/>
    </source>
</evidence>
<feature type="compositionally biased region" description="Basic residues" evidence="3">
    <location>
        <begin position="8"/>
        <end position="21"/>
    </location>
</feature>
<dbReference type="RefSeq" id="XP_022249482.1">
    <property type="nucleotide sequence ID" value="XM_022393774.1"/>
</dbReference>
<evidence type="ECO:0000259" key="4">
    <source>
        <dbReference type="Pfam" id="PF26103"/>
    </source>
</evidence>
<feature type="compositionally biased region" description="Basic and acidic residues" evidence="3">
    <location>
        <begin position="22"/>
        <end position="31"/>
    </location>
</feature>
<dbReference type="InterPro" id="IPR051436">
    <property type="entry name" value="Autophagy-related_EPG5"/>
</dbReference>
<dbReference type="Pfam" id="PF26103">
    <property type="entry name" value="TPR_Epg5"/>
    <property type="match status" value="1"/>
</dbReference>
<evidence type="ECO:0000256" key="2">
    <source>
        <dbReference type="ARBA" id="ARBA00023006"/>
    </source>
</evidence>
<feature type="domain" description="Epg5-like TPR" evidence="5">
    <location>
        <begin position="1367"/>
        <end position="1581"/>
    </location>
</feature>
<evidence type="ECO:0000313" key="7">
    <source>
        <dbReference type="RefSeq" id="XP_022249482.1"/>
    </source>
</evidence>
<gene>
    <name evidence="7" type="primary">LOC106465825</name>
</gene>